<organism evidence="1">
    <name type="scientific">Sesamum calycinum</name>
    <dbReference type="NCBI Taxonomy" id="2727403"/>
    <lineage>
        <taxon>Eukaryota</taxon>
        <taxon>Viridiplantae</taxon>
        <taxon>Streptophyta</taxon>
        <taxon>Embryophyta</taxon>
        <taxon>Tracheophyta</taxon>
        <taxon>Spermatophyta</taxon>
        <taxon>Magnoliopsida</taxon>
        <taxon>eudicotyledons</taxon>
        <taxon>Gunneridae</taxon>
        <taxon>Pentapetalae</taxon>
        <taxon>asterids</taxon>
        <taxon>lamiids</taxon>
        <taxon>Lamiales</taxon>
        <taxon>Pedaliaceae</taxon>
        <taxon>Sesamum</taxon>
    </lineage>
</organism>
<protein>
    <submittedName>
        <fullName evidence="1">Uncharacterized protein</fullName>
    </submittedName>
</protein>
<sequence>MKLGFINGKNPKPEESDESYEQWERADNMVISWILNSISKDIVESFLYIDIIRDLWLELKARFGCGASKEIENLYQRDHLMYFLMGLDESFENIRNQILIMEPLPNVSKAYAIVLWVERQREVSSAYGNSSQNMAMQAKFYVGTNARNQWKKRGVSDKKGQL</sequence>
<dbReference type="PANTHER" id="PTHR37610:SF40">
    <property type="entry name" value="OS01G0909600 PROTEIN"/>
    <property type="match status" value="1"/>
</dbReference>
<comment type="caution">
    <text evidence="1">The sequence shown here is derived from an EMBL/GenBank/DDBJ whole genome shotgun (WGS) entry which is preliminary data.</text>
</comment>
<gene>
    <name evidence="1" type="ORF">Scaly_2876000</name>
</gene>
<evidence type="ECO:0000313" key="1">
    <source>
        <dbReference type="EMBL" id="KAL0315223.1"/>
    </source>
</evidence>
<dbReference type="AlphaFoldDB" id="A0AAW2L8T0"/>
<reference evidence="1" key="2">
    <citation type="journal article" date="2024" name="Plant">
        <title>Genomic evolution and insights into agronomic trait innovations of Sesamum species.</title>
        <authorList>
            <person name="Miao H."/>
            <person name="Wang L."/>
            <person name="Qu L."/>
            <person name="Liu H."/>
            <person name="Sun Y."/>
            <person name="Le M."/>
            <person name="Wang Q."/>
            <person name="Wei S."/>
            <person name="Zheng Y."/>
            <person name="Lin W."/>
            <person name="Duan Y."/>
            <person name="Cao H."/>
            <person name="Xiong S."/>
            <person name="Wang X."/>
            <person name="Wei L."/>
            <person name="Li C."/>
            <person name="Ma Q."/>
            <person name="Ju M."/>
            <person name="Zhao R."/>
            <person name="Li G."/>
            <person name="Mu C."/>
            <person name="Tian Q."/>
            <person name="Mei H."/>
            <person name="Zhang T."/>
            <person name="Gao T."/>
            <person name="Zhang H."/>
        </authorList>
    </citation>
    <scope>NUCLEOTIDE SEQUENCE</scope>
    <source>
        <strain evidence="1">KEN8</strain>
    </source>
</reference>
<proteinExistence type="predicted"/>
<accession>A0AAW2L8T0</accession>
<reference evidence="1" key="1">
    <citation type="submission" date="2020-06" db="EMBL/GenBank/DDBJ databases">
        <authorList>
            <person name="Li T."/>
            <person name="Hu X."/>
            <person name="Zhang T."/>
            <person name="Song X."/>
            <person name="Zhang H."/>
            <person name="Dai N."/>
            <person name="Sheng W."/>
            <person name="Hou X."/>
            <person name="Wei L."/>
        </authorList>
    </citation>
    <scope>NUCLEOTIDE SEQUENCE</scope>
    <source>
        <strain evidence="1">KEN8</strain>
        <tissue evidence="1">Leaf</tissue>
    </source>
</reference>
<dbReference type="PANTHER" id="PTHR37610">
    <property type="entry name" value="CCHC-TYPE DOMAIN-CONTAINING PROTEIN"/>
    <property type="match status" value="1"/>
</dbReference>
<name>A0AAW2L8T0_9LAMI</name>
<dbReference type="EMBL" id="JACGWM010000067">
    <property type="protein sequence ID" value="KAL0315223.1"/>
    <property type="molecule type" value="Genomic_DNA"/>
</dbReference>